<evidence type="ECO:0000256" key="6">
    <source>
        <dbReference type="SAM" id="MobiDB-lite"/>
    </source>
</evidence>
<comment type="caution">
    <text evidence="8">The sequence shown here is derived from an EMBL/GenBank/DDBJ whole genome shotgun (WGS) entry which is preliminary data.</text>
</comment>
<keyword evidence="9" id="KW-1185">Reference proteome</keyword>
<feature type="region of interest" description="Disordered" evidence="6">
    <location>
        <begin position="20"/>
        <end position="71"/>
    </location>
</feature>
<dbReference type="PANTHER" id="PTHR35798:SF1">
    <property type="entry name" value="CELL DIVISION PROTEIN SEPF"/>
    <property type="match status" value="1"/>
</dbReference>
<organism evidence="8 9">
    <name type="scientific">Weissella confusa</name>
    <name type="common">Lactobacillus confusus</name>
    <dbReference type="NCBI Taxonomy" id="1583"/>
    <lineage>
        <taxon>Bacteria</taxon>
        <taxon>Bacillati</taxon>
        <taxon>Bacillota</taxon>
        <taxon>Bacilli</taxon>
        <taxon>Lactobacillales</taxon>
        <taxon>Lactobacillaceae</taxon>
        <taxon>Weissella</taxon>
    </lineage>
</organism>
<dbReference type="OrthoDB" id="9815206at2"/>
<dbReference type="EMBL" id="JAAOCX010000001">
    <property type="protein sequence ID" value="MBJ7631569.1"/>
    <property type="molecule type" value="Genomic_DNA"/>
</dbReference>
<dbReference type="GeneID" id="57978492"/>
<dbReference type="Proteomes" id="UP000728106">
    <property type="component" value="Unassembled WGS sequence"/>
</dbReference>
<dbReference type="GO" id="GO:0043093">
    <property type="term" value="P:FtsZ-dependent cytokinesis"/>
    <property type="evidence" value="ECO:0007669"/>
    <property type="project" value="UniProtKB-UniRule"/>
</dbReference>
<dbReference type="Gene3D" id="3.30.110.150">
    <property type="entry name" value="SepF-like protein"/>
    <property type="match status" value="1"/>
</dbReference>
<reference evidence="8" key="1">
    <citation type="submission" date="2020-02" db="EMBL/GenBank/DDBJ databases">
        <authorList>
            <person name="Fontana A."/>
            <person name="Patrone V."/>
            <person name="Morelli L."/>
        </authorList>
    </citation>
    <scope>NUCLEOTIDE SEQUENCE</scope>
    <source>
        <strain evidence="7">CCUG 30943</strain>
        <strain evidence="8">CCUG 43002</strain>
    </source>
</reference>
<keyword evidence="2 5" id="KW-0717">Septation</keyword>
<feature type="compositionally biased region" description="Low complexity" evidence="6">
    <location>
        <begin position="27"/>
        <end position="58"/>
    </location>
</feature>
<proteinExistence type="inferred from homology"/>
<keyword evidence="1 5" id="KW-0132">Cell division</keyword>
<evidence type="ECO:0000256" key="3">
    <source>
        <dbReference type="ARBA" id="ARBA00023306"/>
    </source>
</evidence>
<comment type="function">
    <text evidence="4 5">Cell division protein that is part of the divisome complex and is recruited early to the Z-ring. Probably stimulates Z-ring formation, perhaps through the cross-linking of FtsZ protofilaments. Its function overlaps with FtsA.</text>
</comment>
<name>A0A0R2FCS1_WEICO</name>
<dbReference type="InterPro" id="IPR038594">
    <property type="entry name" value="SepF-like_sf"/>
</dbReference>
<dbReference type="AlphaFoldDB" id="A0A0R2FCS1"/>
<sequence>MAFETFRNFFMGSDSDYYYEEEEAPEEQYVQEPAQQATSKAKPANANATRPTATRRPNVLPMDGSRPGETSKIALYEPRTYADAQTIATQLLAGEAVIVNLGSIDENTGKRVLDYLGGTAFAVDGIIERVGERIFLATPHNFEISGTISQNLGQQFN</sequence>
<comment type="subcellular location">
    <subcellularLocation>
        <location evidence="5">Cytoplasm</location>
    </subcellularLocation>
    <text evidence="5">Localizes to the division site, in a FtsZ-dependent manner.</text>
</comment>
<keyword evidence="5" id="KW-0963">Cytoplasm</keyword>
<accession>A0A0R2FCS1</accession>
<keyword evidence="3 5" id="KW-0131">Cell cycle</keyword>
<evidence type="ECO:0000256" key="2">
    <source>
        <dbReference type="ARBA" id="ARBA00023210"/>
    </source>
</evidence>
<dbReference type="GO" id="GO:0000917">
    <property type="term" value="P:division septum assembly"/>
    <property type="evidence" value="ECO:0007669"/>
    <property type="project" value="UniProtKB-KW"/>
</dbReference>
<comment type="similarity">
    <text evidence="5">Belongs to the SepF family.</text>
</comment>
<evidence type="ECO:0000313" key="7">
    <source>
        <dbReference type="EMBL" id="MBJ7631569.1"/>
    </source>
</evidence>
<protein>
    <recommendedName>
        <fullName evidence="5">Cell division protein SepF</fullName>
    </recommendedName>
</protein>
<dbReference type="EMBL" id="JAAOCP010000001">
    <property type="protein sequence ID" value="MBJ7638020.1"/>
    <property type="molecule type" value="Genomic_DNA"/>
</dbReference>
<evidence type="ECO:0000313" key="8">
    <source>
        <dbReference type="EMBL" id="MBJ7638020.1"/>
    </source>
</evidence>
<comment type="subunit">
    <text evidence="5">Homodimer. Interacts with FtsZ.</text>
</comment>
<dbReference type="GO" id="GO:0005737">
    <property type="term" value="C:cytoplasm"/>
    <property type="evidence" value="ECO:0007669"/>
    <property type="project" value="UniProtKB-SubCell"/>
</dbReference>
<dbReference type="InterPro" id="IPR023052">
    <property type="entry name" value="Cell_div_SepF"/>
</dbReference>
<gene>
    <name evidence="5 8" type="primary">sepF</name>
    <name evidence="8" type="ORF">HAU20_01105</name>
    <name evidence="7" type="ORF">HAU43_00370</name>
</gene>
<evidence type="ECO:0000313" key="9">
    <source>
        <dbReference type="Proteomes" id="UP000728106"/>
    </source>
</evidence>
<evidence type="ECO:0000256" key="5">
    <source>
        <dbReference type="HAMAP-Rule" id="MF_01197"/>
    </source>
</evidence>
<reference evidence="8 9" key="2">
    <citation type="journal article" date="2021" name="Int. J. Food Microbiol.">
        <title>Safety demonstration of a microbial species for use in the food chain: Weissella confusa.</title>
        <authorList>
            <person name="Bourdichon F."/>
            <person name="Patrone V."/>
            <person name="Fontana A."/>
            <person name="Milani G."/>
            <person name="Morelli L."/>
        </authorList>
    </citation>
    <scope>NUCLEOTIDE SEQUENCE [LARGE SCALE GENOMIC DNA]</scope>
    <source>
        <strain evidence="7">CCUG 30943</strain>
        <strain evidence="8 9">CCUG 43002</strain>
    </source>
</reference>
<evidence type="ECO:0000256" key="4">
    <source>
        <dbReference type="ARBA" id="ARBA00044936"/>
    </source>
</evidence>
<evidence type="ECO:0000256" key="1">
    <source>
        <dbReference type="ARBA" id="ARBA00022618"/>
    </source>
</evidence>
<dbReference type="InterPro" id="IPR007561">
    <property type="entry name" value="Cell_div_SepF/SepF-rel"/>
</dbReference>
<dbReference type="PANTHER" id="PTHR35798">
    <property type="entry name" value="CELL DIVISION PROTEIN SEPF"/>
    <property type="match status" value="1"/>
</dbReference>
<dbReference type="Pfam" id="PF04472">
    <property type="entry name" value="SepF"/>
    <property type="match status" value="1"/>
</dbReference>
<dbReference type="HAMAP" id="MF_01197">
    <property type="entry name" value="SepF"/>
    <property type="match status" value="1"/>
</dbReference>
<dbReference type="Proteomes" id="UP000808038">
    <property type="component" value="Unassembled WGS sequence"/>
</dbReference>
<dbReference type="RefSeq" id="WP_003608225.1">
    <property type="nucleotide sequence ID" value="NZ_ALXH01000032.1"/>
</dbReference>